<evidence type="ECO:0000313" key="2">
    <source>
        <dbReference type="Proteomes" id="UP001497680"/>
    </source>
</evidence>
<sequence>MSLHDQYGTASPRLSTSATVAVPALQHVLQAAPQQSADFRGATFARGNGLITTKALTKEEQIPLAESIRAEAPRYEDFVGESDSPVVFIADDYEDAIRHATHAADSLRTLNIPALAIFCDGSFNRNKQVGGIGICYKRTFGAETDWVDVSYGLHNVPGSCGAEVIALNRALWVAYYETLYWMGQFPDDANQQLPRVIIFSDCVPGMGQVCDAYNSQDQTADPVANGKAREVCAPLQKLIELGIHVEVRWVPSHISIEGNERADSLASLGAQYAARIPFDSEPDSSSSEPGSSSSEPDSSSSEPDSSSSKPALLPLLTFSQTGDPVKVSRVYGGRPFTDFMFWHRKEIRLMLIRLLVPQPEEWAWALTVDVSY</sequence>
<accession>A0ACC0DGB8</accession>
<evidence type="ECO:0000313" key="1">
    <source>
        <dbReference type="EMBL" id="KAI6091431.1"/>
    </source>
</evidence>
<comment type="caution">
    <text evidence="1">The sequence shown here is derived from an EMBL/GenBank/DDBJ whole genome shotgun (WGS) entry which is preliminary data.</text>
</comment>
<keyword evidence="2" id="KW-1185">Reference proteome</keyword>
<dbReference type="EMBL" id="MU394287">
    <property type="protein sequence ID" value="KAI6091431.1"/>
    <property type="molecule type" value="Genomic_DNA"/>
</dbReference>
<protein>
    <submittedName>
        <fullName evidence="1">Uncharacterized protein</fullName>
    </submittedName>
</protein>
<reference evidence="1 2" key="1">
    <citation type="journal article" date="2022" name="New Phytol.">
        <title>Ecological generalism drives hyperdiversity of secondary metabolite gene clusters in xylarialean endophytes.</title>
        <authorList>
            <person name="Franco M.E.E."/>
            <person name="Wisecaver J.H."/>
            <person name="Arnold A.E."/>
            <person name="Ju Y.M."/>
            <person name="Slot J.C."/>
            <person name="Ahrendt S."/>
            <person name="Moore L.P."/>
            <person name="Eastman K.E."/>
            <person name="Scott K."/>
            <person name="Konkel Z."/>
            <person name="Mondo S.J."/>
            <person name="Kuo A."/>
            <person name="Hayes R.D."/>
            <person name="Haridas S."/>
            <person name="Andreopoulos B."/>
            <person name="Riley R."/>
            <person name="LaButti K."/>
            <person name="Pangilinan J."/>
            <person name="Lipzen A."/>
            <person name="Amirebrahimi M."/>
            <person name="Yan J."/>
            <person name="Adam C."/>
            <person name="Keymanesh K."/>
            <person name="Ng V."/>
            <person name="Louie K."/>
            <person name="Northen T."/>
            <person name="Drula E."/>
            <person name="Henrissat B."/>
            <person name="Hsieh H.M."/>
            <person name="Youens-Clark K."/>
            <person name="Lutzoni F."/>
            <person name="Miadlikowska J."/>
            <person name="Eastwood D.C."/>
            <person name="Hamelin R.C."/>
            <person name="Grigoriev I.V."/>
            <person name="U'Ren J.M."/>
        </authorList>
    </citation>
    <scope>NUCLEOTIDE SEQUENCE [LARGE SCALE GENOMIC DNA]</scope>
    <source>
        <strain evidence="1 2">ER1909</strain>
    </source>
</reference>
<name>A0ACC0DGB8_9PEZI</name>
<dbReference type="Proteomes" id="UP001497680">
    <property type="component" value="Unassembled WGS sequence"/>
</dbReference>
<organism evidence="1 2">
    <name type="scientific">Hypoxylon rubiginosum</name>
    <dbReference type="NCBI Taxonomy" id="110542"/>
    <lineage>
        <taxon>Eukaryota</taxon>
        <taxon>Fungi</taxon>
        <taxon>Dikarya</taxon>
        <taxon>Ascomycota</taxon>
        <taxon>Pezizomycotina</taxon>
        <taxon>Sordariomycetes</taxon>
        <taxon>Xylariomycetidae</taxon>
        <taxon>Xylariales</taxon>
        <taxon>Hypoxylaceae</taxon>
        <taxon>Hypoxylon</taxon>
    </lineage>
</organism>
<proteinExistence type="predicted"/>
<gene>
    <name evidence="1" type="ORF">F4821DRAFT_281290</name>
</gene>